<proteinExistence type="predicted"/>
<evidence type="ECO:0000256" key="1">
    <source>
        <dbReference type="SAM" id="Phobius"/>
    </source>
</evidence>
<keyword evidence="1" id="KW-0812">Transmembrane</keyword>
<keyword evidence="1" id="KW-0472">Membrane</keyword>
<dbReference type="RefSeq" id="WP_274200039.1">
    <property type="nucleotide sequence ID" value="NZ_JAQZAO010000003.1"/>
</dbReference>
<sequence>MSNDPYDVCRPRSVRDRLVTQLIAGEWLNLVPDYEWHVPVGEAAMREWGRDHDLDAEDLRALLLGRGLPDQETVDPRGVQLRGARIVGRLDLDQLSATVPLTLVDCRLDEGVTAQAAHLPHLALHRCCVSTIYSSALNAAGIRLDDDLHLTSSVLTTTATDTFAVSLAGARIEGDFNCSGSKLVNESGAALVADRAEITGEVSFSGGFSALGAGMASAVRLRGARITGELWCREAELVNESGPALDATGVHVGRDVVLAAELIARGSGENGAVLLNPANIVGSLVCAGAQLVNKSGPALSADGVQVGGDVFLTTEFSASGASKRPAVGLSRARIGGALVCDRAELVNDSGPALTAPLSRVGSAVLLSKEFRAHGSGKDGAVGLTGAHIIEMLSCEGVELVNECGPAISAPGLQVGSDVILLGFTAHGSGENGAVRLPGANIAGQLNCQDAELVNDSGPALLADGIQVTRDVILQGVRARGVGENGAVRLSGARITGQLNCRSAEVVNDSGPALTADGLKVSQLVAMDCGFTARGSGEKGAVRLLGAHIDGQLICRGAELVNDSGPALTADGLQVSREVALDSGFSAHGSGQDGAVRLLSAHITGQLNCQGAEMVNKSGPALVADGIHVSGGSILDGGFPGHGGCGAVISLRGAKLETLRLDGSTESTEQWNLDGATYTGIPRPDDVRWWLTLLGSRTPGYAAQPYQQLAAAYRAAGHDRDVRDILIAQRRDQIHRGRLSWSEKAWATFTGWMLGYGWKPWRALYGLIAVFVLSAVLSTVLGHVGALIRPPLPGVAHQSCSVLERVGAGLDLGTPLFGSTTKPRDRCVINPDAGSASATTLVISTWVLQLAAWGFAALFIAGFTGAVRKT</sequence>
<comment type="caution">
    <text evidence="2">The sequence shown here is derived from an EMBL/GenBank/DDBJ whole genome shotgun (WGS) entry which is preliminary data.</text>
</comment>
<gene>
    <name evidence="2" type="ORF">PGB27_09060</name>
</gene>
<name>A0ABT5SRT3_9PSEU</name>
<evidence type="ECO:0008006" key="4">
    <source>
        <dbReference type="Google" id="ProtNLM"/>
    </source>
</evidence>
<organism evidence="2 3">
    <name type="scientific">Actinomycetospora lemnae</name>
    <dbReference type="NCBI Taxonomy" id="3019891"/>
    <lineage>
        <taxon>Bacteria</taxon>
        <taxon>Bacillati</taxon>
        <taxon>Actinomycetota</taxon>
        <taxon>Actinomycetes</taxon>
        <taxon>Pseudonocardiales</taxon>
        <taxon>Pseudonocardiaceae</taxon>
        <taxon>Actinomycetospora</taxon>
    </lineage>
</organism>
<protein>
    <recommendedName>
        <fullName evidence="4">Membrane-associated oxidoreductase</fullName>
    </recommendedName>
</protein>
<evidence type="ECO:0000313" key="2">
    <source>
        <dbReference type="EMBL" id="MDD7965499.1"/>
    </source>
</evidence>
<keyword evidence="1" id="KW-1133">Transmembrane helix</keyword>
<feature type="transmembrane region" description="Helical" evidence="1">
    <location>
        <begin position="845"/>
        <end position="866"/>
    </location>
</feature>
<feature type="transmembrane region" description="Helical" evidence="1">
    <location>
        <begin position="762"/>
        <end position="787"/>
    </location>
</feature>
<dbReference type="Proteomes" id="UP001300763">
    <property type="component" value="Unassembled WGS sequence"/>
</dbReference>
<keyword evidence="3" id="KW-1185">Reference proteome</keyword>
<reference evidence="2 3" key="1">
    <citation type="submission" date="2023-02" db="EMBL/GenBank/DDBJ databases">
        <title>Genome sequencing required for Actinomycetospora new species description.</title>
        <authorList>
            <person name="Saimee Y."/>
            <person name="Duangmal K."/>
        </authorList>
    </citation>
    <scope>NUCLEOTIDE SEQUENCE [LARGE SCALE GENOMIC DNA]</scope>
    <source>
        <strain evidence="2 3">DW7H6</strain>
    </source>
</reference>
<evidence type="ECO:0000313" key="3">
    <source>
        <dbReference type="Proteomes" id="UP001300763"/>
    </source>
</evidence>
<dbReference type="EMBL" id="JAQZAO010000003">
    <property type="protein sequence ID" value="MDD7965499.1"/>
    <property type="molecule type" value="Genomic_DNA"/>
</dbReference>
<accession>A0ABT5SRT3</accession>